<evidence type="ECO:0000259" key="9">
    <source>
        <dbReference type="Pfam" id="PF07648"/>
    </source>
</evidence>
<dbReference type="InterPro" id="IPR019577">
    <property type="entry name" value="SPARC/Testican_Ca-bd-dom"/>
</dbReference>
<keyword evidence="6" id="KW-0325">Glycoprotein</keyword>
<evidence type="ECO:0000256" key="1">
    <source>
        <dbReference type="ARBA" id="ARBA00004613"/>
    </source>
</evidence>
<feature type="domain" description="SPARC/Testican calcium-binding" evidence="10">
    <location>
        <begin position="186"/>
        <end position="298"/>
    </location>
</feature>
<keyword evidence="2" id="KW-0964">Secreted</keyword>
<reference evidence="11 12" key="1">
    <citation type="journal article" date="2016" name="Nat. Commun.">
        <title>Extremotolerant tardigrade genome and improved radiotolerance of human cultured cells by tardigrade-unique protein.</title>
        <authorList>
            <person name="Hashimoto T."/>
            <person name="Horikawa D.D."/>
            <person name="Saito Y."/>
            <person name="Kuwahara H."/>
            <person name="Kozuka-Hata H."/>
            <person name="Shin-I T."/>
            <person name="Minakuchi Y."/>
            <person name="Ohishi K."/>
            <person name="Motoyama A."/>
            <person name="Aizu T."/>
            <person name="Enomoto A."/>
            <person name="Kondo K."/>
            <person name="Tanaka S."/>
            <person name="Hara Y."/>
            <person name="Koshikawa S."/>
            <person name="Sagara H."/>
            <person name="Miura T."/>
            <person name="Yokobori S."/>
            <person name="Miyagawa K."/>
            <person name="Suzuki Y."/>
            <person name="Kubo T."/>
            <person name="Oyama M."/>
            <person name="Kohara Y."/>
            <person name="Fujiyama A."/>
            <person name="Arakawa K."/>
            <person name="Katayama T."/>
            <person name="Toyoda A."/>
            <person name="Kunieda T."/>
        </authorList>
    </citation>
    <scope>NUCLEOTIDE SEQUENCE [LARGE SCALE GENOMIC DNA]</scope>
    <source>
        <strain evidence="11 12">YOKOZUNA-1</strain>
    </source>
</reference>
<dbReference type="PROSITE" id="PS00018">
    <property type="entry name" value="EF_HAND_1"/>
    <property type="match status" value="1"/>
</dbReference>
<evidence type="ECO:0000313" key="12">
    <source>
        <dbReference type="Proteomes" id="UP000186922"/>
    </source>
</evidence>
<dbReference type="SUPFAM" id="SSF100895">
    <property type="entry name" value="Kazal-type serine protease inhibitors"/>
    <property type="match status" value="1"/>
</dbReference>
<evidence type="ECO:0000256" key="2">
    <source>
        <dbReference type="ARBA" id="ARBA00022525"/>
    </source>
</evidence>
<gene>
    <name evidence="11" type="primary">RvY_08575-1</name>
    <name evidence="11" type="synonym">RvY_08575.1</name>
    <name evidence="11" type="ORF">RvY_08575</name>
</gene>
<sequence>MMRFVTSWICLALLCLSLVVARRPKAHPSTGQSDETSINGVNTASDNRKLAERVVAKKNPLTGEIELKEEQIPLLPDEEDQVDEVDDSTDPAAAYTKTNPCADDPCEEGQECSLNDAGQPVCNCIKECPSDSPIKVCSSTNKTFDSECHLYQQRCLCQRDLLGCTDPTNKDMQLEYLRGCRELALCTQDEMADFPRRMGDWLFQIMKELAERNELPAQYRKYEKRSEKKYQPGQPLPHPILWKFCDLDKGPNDRHVSRKELMPIRAPLIPMEHCIAPFLDDCDTDNDHKLTLSEWGKCLKLDEGEIEDICSHAMQQNGMKRPRSSGNEPITNDQDDEDNDEE</sequence>
<evidence type="ECO:0000256" key="7">
    <source>
        <dbReference type="SAM" id="MobiDB-lite"/>
    </source>
</evidence>
<dbReference type="GO" id="GO:0050840">
    <property type="term" value="F:extracellular matrix binding"/>
    <property type="evidence" value="ECO:0007669"/>
    <property type="project" value="TreeGrafter"/>
</dbReference>
<dbReference type="InterPro" id="IPR036058">
    <property type="entry name" value="Kazal_dom_sf"/>
</dbReference>
<dbReference type="GO" id="GO:0005518">
    <property type="term" value="F:collagen binding"/>
    <property type="evidence" value="ECO:0007669"/>
    <property type="project" value="TreeGrafter"/>
</dbReference>
<accession>A0A1D1V6A5</accession>
<dbReference type="AlphaFoldDB" id="A0A1D1V6A5"/>
<evidence type="ECO:0000256" key="3">
    <source>
        <dbReference type="ARBA" id="ARBA00022729"/>
    </source>
</evidence>
<feature type="region of interest" description="Disordered" evidence="7">
    <location>
        <begin position="313"/>
        <end position="342"/>
    </location>
</feature>
<protein>
    <recommendedName>
        <fullName evidence="13">SPARC/Testican calcium-binding domain-containing protein</fullName>
    </recommendedName>
</protein>
<feature type="domain" description="Kazal-like" evidence="9">
    <location>
        <begin position="123"/>
        <end position="160"/>
    </location>
</feature>
<evidence type="ECO:0000259" key="10">
    <source>
        <dbReference type="Pfam" id="PF10591"/>
    </source>
</evidence>
<dbReference type="Gene3D" id="3.30.60.30">
    <property type="match status" value="1"/>
</dbReference>
<keyword evidence="5" id="KW-1015">Disulfide bond</keyword>
<feature type="signal peptide" evidence="8">
    <location>
        <begin position="1"/>
        <end position="21"/>
    </location>
</feature>
<dbReference type="STRING" id="947166.A0A1D1V6A5"/>
<evidence type="ECO:0000313" key="11">
    <source>
        <dbReference type="EMBL" id="GAU97246.1"/>
    </source>
</evidence>
<dbReference type="InterPro" id="IPR002350">
    <property type="entry name" value="Kazal_dom"/>
</dbReference>
<comment type="subcellular location">
    <subcellularLocation>
        <location evidence="1">Secreted</location>
    </subcellularLocation>
</comment>
<dbReference type="InterPro" id="IPR001999">
    <property type="entry name" value="Osteonectin_CS"/>
</dbReference>
<feature type="chain" id="PRO_5008898068" description="SPARC/Testican calcium-binding domain-containing protein" evidence="8">
    <location>
        <begin position="22"/>
        <end position="342"/>
    </location>
</feature>
<dbReference type="PANTHER" id="PTHR13866">
    <property type="entry name" value="SPARC OSTEONECTIN"/>
    <property type="match status" value="1"/>
</dbReference>
<comment type="caution">
    <text evidence="11">The sequence shown here is derived from an EMBL/GenBank/DDBJ whole genome shotgun (WGS) entry which is preliminary data.</text>
</comment>
<evidence type="ECO:0000256" key="5">
    <source>
        <dbReference type="ARBA" id="ARBA00023157"/>
    </source>
</evidence>
<dbReference type="OrthoDB" id="9972865at2759"/>
<keyword evidence="4" id="KW-0106">Calcium</keyword>
<dbReference type="GO" id="GO:0005509">
    <property type="term" value="F:calcium ion binding"/>
    <property type="evidence" value="ECO:0007669"/>
    <property type="project" value="InterPro"/>
</dbReference>
<evidence type="ECO:0008006" key="13">
    <source>
        <dbReference type="Google" id="ProtNLM"/>
    </source>
</evidence>
<dbReference type="Proteomes" id="UP000186922">
    <property type="component" value="Unassembled WGS sequence"/>
</dbReference>
<evidence type="ECO:0000256" key="6">
    <source>
        <dbReference type="ARBA" id="ARBA00023180"/>
    </source>
</evidence>
<keyword evidence="3 8" id="KW-0732">Signal</keyword>
<dbReference type="InterPro" id="IPR011992">
    <property type="entry name" value="EF-hand-dom_pair"/>
</dbReference>
<keyword evidence="12" id="KW-1185">Reference proteome</keyword>
<dbReference type="Pfam" id="PF07648">
    <property type="entry name" value="Kazal_2"/>
    <property type="match status" value="1"/>
</dbReference>
<dbReference type="Gene3D" id="1.10.238.10">
    <property type="entry name" value="EF-hand"/>
    <property type="match status" value="1"/>
</dbReference>
<dbReference type="SUPFAM" id="SSF47473">
    <property type="entry name" value="EF-hand"/>
    <property type="match status" value="1"/>
</dbReference>
<organism evidence="11 12">
    <name type="scientific">Ramazzottius varieornatus</name>
    <name type="common">Water bear</name>
    <name type="synonym">Tardigrade</name>
    <dbReference type="NCBI Taxonomy" id="947166"/>
    <lineage>
        <taxon>Eukaryota</taxon>
        <taxon>Metazoa</taxon>
        <taxon>Ecdysozoa</taxon>
        <taxon>Tardigrada</taxon>
        <taxon>Eutardigrada</taxon>
        <taxon>Parachela</taxon>
        <taxon>Hypsibioidea</taxon>
        <taxon>Ramazzottiidae</taxon>
        <taxon>Ramazzottius</taxon>
    </lineage>
</organism>
<evidence type="ECO:0000256" key="8">
    <source>
        <dbReference type="SAM" id="SignalP"/>
    </source>
</evidence>
<dbReference type="PROSITE" id="PS00613">
    <property type="entry name" value="OSTEONECTIN_2"/>
    <property type="match status" value="1"/>
</dbReference>
<proteinExistence type="predicted"/>
<dbReference type="EMBL" id="BDGG01000004">
    <property type="protein sequence ID" value="GAU97246.1"/>
    <property type="molecule type" value="Genomic_DNA"/>
</dbReference>
<dbReference type="Pfam" id="PF10591">
    <property type="entry name" value="SPARC_Ca_bdg"/>
    <property type="match status" value="1"/>
</dbReference>
<dbReference type="PANTHER" id="PTHR13866:SF14">
    <property type="entry name" value="BM-40"/>
    <property type="match status" value="1"/>
</dbReference>
<evidence type="ECO:0000256" key="4">
    <source>
        <dbReference type="ARBA" id="ARBA00022837"/>
    </source>
</evidence>
<feature type="compositionally biased region" description="Acidic residues" evidence="7">
    <location>
        <begin position="333"/>
        <end position="342"/>
    </location>
</feature>
<dbReference type="GO" id="GO:0005615">
    <property type="term" value="C:extracellular space"/>
    <property type="evidence" value="ECO:0007669"/>
    <property type="project" value="InterPro"/>
</dbReference>
<name>A0A1D1V6A5_RAMVA</name>
<dbReference type="InterPro" id="IPR018247">
    <property type="entry name" value="EF_Hand_1_Ca_BS"/>
</dbReference>
<feature type="compositionally biased region" description="Polar residues" evidence="7">
    <location>
        <begin position="313"/>
        <end position="331"/>
    </location>
</feature>